<accession>A0A9X1R8Y4</accession>
<evidence type="ECO:0000259" key="2">
    <source>
        <dbReference type="Pfam" id="PF05957"/>
    </source>
</evidence>
<evidence type="ECO:0000313" key="3">
    <source>
        <dbReference type="EMBL" id="MCG2627566.1"/>
    </source>
</evidence>
<feature type="domain" description="DUF883" evidence="2">
    <location>
        <begin position="29"/>
        <end position="83"/>
    </location>
</feature>
<keyword evidence="1" id="KW-1133">Transmembrane helix</keyword>
<dbReference type="PANTHER" id="PTHR35893">
    <property type="entry name" value="INNER MEMBRANE PROTEIN-RELATED"/>
    <property type="match status" value="1"/>
</dbReference>
<dbReference type="Proteomes" id="UP001139054">
    <property type="component" value="Unassembled WGS sequence"/>
</dbReference>
<keyword evidence="5" id="KW-1185">Reference proteome</keyword>
<dbReference type="PANTHER" id="PTHR35893:SF3">
    <property type="entry name" value="INNER MEMBRANE PROTEIN"/>
    <property type="match status" value="1"/>
</dbReference>
<evidence type="ECO:0000313" key="6">
    <source>
        <dbReference type="Proteomes" id="UP001139054"/>
    </source>
</evidence>
<reference evidence="3" key="1">
    <citation type="submission" date="2022-01" db="EMBL/GenBank/DDBJ databases">
        <title>Genome sequnece data of strain Bradyrhizobium sp. nov.</title>
        <authorList>
            <person name="Zhang J."/>
        </authorList>
    </citation>
    <scope>NUCLEOTIDE SEQUENCE</scope>
    <source>
        <strain evidence="4">WYCCWR 12774</strain>
        <strain evidence="3">WYCCWR 13023</strain>
    </source>
</reference>
<dbReference type="EMBL" id="JAKLUA010000005">
    <property type="protein sequence ID" value="MCG2668832.1"/>
    <property type="molecule type" value="Genomic_DNA"/>
</dbReference>
<dbReference type="GO" id="GO:0043022">
    <property type="term" value="F:ribosome binding"/>
    <property type="evidence" value="ECO:0007669"/>
    <property type="project" value="InterPro"/>
</dbReference>
<dbReference type="RefSeq" id="WP_237863083.1">
    <property type="nucleotide sequence ID" value="NZ_JAKLTY010000007.1"/>
</dbReference>
<sequence>MSMTTGETGTRDWTDKATAERLQKDVAAVKSDIAALTDQITDALNTFANATGKQARRGYKQARDNMDSTLDDFSERGSAMMDAAQDAYGSIEETLEDAITQRPLATVGVALGIGFLIGFAWRR</sequence>
<evidence type="ECO:0000313" key="4">
    <source>
        <dbReference type="EMBL" id="MCG2668832.1"/>
    </source>
</evidence>
<dbReference type="EMBL" id="JAKLTY010000007">
    <property type="protein sequence ID" value="MCG2627566.1"/>
    <property type="molecule type" value="Genomic_DNA"/>
</dbReference>
<name>A0A9X1R8Y4_9BRAD</name>
<dbReference type="InterPro" id="IPR010279">
    <property type="entry name" value="YqjD/ElaB"/>
</dbReference>
<evidence type="ECO:0000313" key="5">
    <source>
        <dbReference type="Proteomes" id="UP001139012"/>
    </source>
</evidence>
<dbReference type="AlphaFoldDB" id="A0A9X1R8Y4"/>
<comment type="caution">
    <text evidence="3">The sequence shown here is derived from an EMBL/GenBank/DDBJ whole genome shotgun (WGS) entry which is preliminary data.</text>
</comment>
<dbReference type="Proteomes" id="UP001139012">
    <property type="component" value="Unassembled WGS sequence"/>
</dbReference>
<dbReference type="InterPro" id="IPR043604">
    <property type="entry name" value="DUF883_N"/>
</dbReference>
<proteinExistence type="predicted"/>
<feature type="transmembrane region" description="Helical" evidence="1">
    <location>
        <begin position="104"/>
        <end position="121"/>
    </location>
</feature>
<dbReference type="Gene3D" id="6.10.280.100">
    <property type="match status" value="1"/>
</dbReference>
<evidence type="ECO:0000256" key="1">
    <source>
        <dbReference type="SAM" id="Phobius"/>
    </source>
</evidence>
<keyword evidence="1" id="KW-0812">Transmembrane</keyword>
<protein>
    <submittedName>
        <fullName evidence="3">DUF883 family protein</fullName>
    </submittedName>
</protein>
<gene>
    <name evidence="4" type="ORF">L6637_17870</name>
    <name evidence="3" type="ORF">L6654_13105</name>
</gene>
<dbReference type="Pfam" id="PF05957">
    <property type="entry name" value="DUF883"/>
    <property type="match status" value="1"/>
</dbReference>
<keyword evidence="1" id="KW-0472">Membrane</keyword>
<organism evidence="3 6">
    <name type="scientific">Bradyrhizobium zhengyangense</name>
    <dbReference type="NCBI Taxonomy" id="2911009"/>
    <lineage>
        <taxon>Bacteria</taxon>
        <taxon>Pseudomonadati</taxon>
        <taxon>Pseudomonadota</taxon>
        <taxon>Alphaproteobacteria</taxon>
        <taxon>Hyphomicrobiales</taxon>
        <taxon>Nitrobacteraceae</taxon>
        <taxon>Bradyrhizobium</taxon>
    </lineage>
</organism>